<name>A0A0F8LR83_METMZ</name>
<dbReference type="AlphaFoldDB" id="A0A0F8LR83"/>
<dbReference type="EMBL" id="JJPT01000005">
    <property type="protein sequence ID" value="KKG95449.1"/>
    <property type="molecule type" value="Genomic_DNA"/>
</dbReference>
<dbReference type="Proteomes" id="UP000034657">
    <property type="component" value="Unassembled WGS sequence"/>
</dbReference>
<comment type="caution">
    <text evidence="3">The sequence shown here is derived from an EMBL/GenBank/DDBJ whole genome shotgun (WGS) entry which is preliminary data.</text>
</comment>
<sequence length="211" mass="24595">MTKAVIIGANDEPFYRVSQGDIYKDVEYIESVKEQDGDIEISKIIFPYVIVLTQDCDLAQDFSDRFAQNTSDELIQCNISDELIQGNSLIMSVLVAPLYNAEQVCSGEHLSELKRNMNPIVKYKKKGKEETTDYKRLLQNETPRYHYVTFRNELNMSSSVIDFKHYFSLNTDHLYSIKEQNFVCKISELYREHISQRFAYFLSRIGLPDNK</sequence>
<evidence type="ECO:0000313" key="6">
    <source>
        <dbReference type="Proteomes" id="UP000034253"/>
    </source>
</evidence>
<proteinExistence type="predicted"/>
<evidence type="ECO:0000313" key="7">
    <source>
        <dbReference type="Proteomes" id="UP000034468"/>
    </source>
</evidence>
<evidence type="ECO:0000313" key="2">
    <source>
        <dbReference type="EMBL" id="KKG95449.1"/>
    </source>
</evidence>
<dbReference type="RefSeq" id="WP_048039419.1">
    <property type="nucleotide sequence ID" value="NZ_JJPT01000005.1"/>
</dbReference>
<reference evidence="5 6" key="1">
    <citation type="journal article" date="2015" name="ISME J.">
        <title>Genomic and phenotypic differentiation among Methanosarcina mazei populations from Columbia River sediment.</title>
        <authorList>
            <person name="Youngblut N.D."/>
            <person name="Wirth J.S."/>
            <person name="Henriksen J.R."/>
            <person name="Smith M."/>
            <person name="Simon H."/>
            <person name="Metcalf W.W."/>
            <person name="Whitaker R.J."/>
        </authorList>
    </citation>
    <scope>NUCLEOTIDE SEQUENCE [LARGE SCALE GENOMIC DNA]</scope>
    <source>
        <strain evidence="2 8">3.H.M.1A.1</strain>
        <strain evidence="1 7">3.H.M.1B.1</strain>
        <strain evidence="3 5">3.H.M.1B.2</strain>
        <strain evidence="4 6">3.H.M.1B.5</strain>
    </source>
</reference>
<dbReference type="PATRIC" id="fig|2209.45.peg.2342"/>
<dbReference type="EMBL" id="JJPV01000134">
    <property type="protein sequence ID" value="KKG95820.1"/>
    <property type="molecule type" value="Genomic_DNA"/>
</dbReference>
<protein>
    <submittedName>
        <fullName evidence="3">Uncharacterized protein</fullName>
    </submittedName>
</protein>
<evidence type="ECO:0000313" key="8">
    <source>
        <dbReference type="Proteomes" id="UP000034657"/>
    </source>
</evidence>
<evidence type="ECO:0000313" key="3">
    <source>
        <dbReference type="EMBL" id="KKG95820.1"/>
    </source>
</evidence>
<dbReference type="EMBL" id="JJPU01000181">
    <property type="protein sequence ID" value="KKG92433.1"/>
    <property type="molecule type" value="Genomic_DNA"/>
</dbReference>
<evidence type="ECO:0000313" key="4">
    <source>
        <dbReference type="EMBL" id="KKH04017.1"/>
    </source>
</evidence>
<evidence type="ECO:0000313" key="5">
    <source>
        <dbReference type="Proteomes" id="UP000033835"/>
    </source>
</evidence>
<dbReference type="EMBL" id="JJPW01000005">
    <property type="protein sequence ID" value="KKH04017.1"/>
    <property type="molecule type" value="Genomic_DNA"/>
</dbReference>
<dbReference type="Proteomes" id="UP000034468">
    <property type="component" value="Unassembled WGS sequence"/>
</dbReference>
<accession>A0A0F8LR83</accession>
<evidence type="ECO:0000313" key="1">
    <source>
        <dbReference type="EMBL" id="KKG92433.1"/>
    </source>
</evidence>
<dbReference type="Proteomes" id="UP000033835">
    <property type="component" value="Unassembled WGS sequence"/>
</dbReference>
<gene>
    <name evidence="4" type="ORF">DU56_15970</name>
    <name evidence="1" type="ORF">DU66_10575</name>
    <name evidence="3" type="ORF">DU68_16315</name>
    <name evidence="2" type="ORF">DU69_06315</name>
</gene>
<dbReference type="Proteomes" id="UP000034253">
    <property type="component" value="Unassembled WGS sequence"/>
</dbReference>
<organism evidence="3 5">
    <name type="scientific">Methanosarcina mazei</name>
    <name type="common">Methanosarcina frisia</name>
    <dbReference type="NCBI Taxonomy" id="2209"/>
    <lineage>
        <taxon>Archaea</taxon>
        <taxon>Methanobacteriati</taxon>
        <taxon>Methanobacteriota</taxon>
        <taxon>Stenosarchaea group</taxon>
        <taxon>Methanomicrobia</taxon>
        <taxon>Methanosarcinales</taxon>
        <taxon>Methanosarcinaceae</taxon>
        <taxon>Methanosarcina</taxon>
    </lineage>
</organism>